<dbReference type="Gene3D" id="3.40.50.150">
    <property type="entry name" value="Vaccinia Virus protein VP39"/>
    <property type="match status" value="1"/>
</dbReference>
<dbReference type="InterPro" id="IPR000940">
    <property type="entry name" value="NNMT_TEMT_trans"/>
</dbReference>
<evidence type="ECO:0000313" key="6">
    <source>
        <dbReference type="Proteomes" id="UP000274756"/>
    </source>
</evidence>
<dbReference type="STRING" id="318479.A0A3P7SCG9"/>
<dbReference type="PANTHER" id="PTHR10867">
    <property type="entry name" value="NNMT/PNMT/TEMT FAMILY MEMBER"/>
    <property type="match status" value="1"/>
</dbReference>
<evidence type="ECO:0008006" key="7">
    <source>
        <dbReference type="Google" id="ProtNLM"/>
    </source>
</evidence>
<dbReference type="GO" id="GO:0005829">
    <property type="term" value="C:cytosol"/>
    <property type="evidence" value="ECO:0007669"/>
    <property type="project" value="TreeGrafter"/>
</dbReference>
<protein>
    <recommendedName>
        <fullName evidence="7">NNMT/PNMT/TEMT family protein</fullName>
    </recommendedName>
</protein>
<comment type="similarity">
    <text evidence="1">Belongs to the class I-like SAM-binding methyltransferase superfamily. NNMT/PNMT/TEMT family.</text>
</comment>
<dbReference type="PROSITE" id="PS51681">
    <property type="entry name" value="SAM_MT_NNMT_PNMT_TEMT"/>
    <property type="match status" value="1"/>
</dbReference>
<name>A0A3P7SCG9_DRAME</name>
<gene>
    <name evidence="5" type="ORF">DME_LOCUS2499</name>
</gene>
<dbReference type="GO" id="GO:0032259">
    <property type="term" value="P:methylation"/>
    <property type="evidence" value="ECO:0007669"/>
    <property type="project" value="UniProtKB-KW"/>
</dbReference>
<dbReference type="SUPFAM" id="SSF53335">
    <property type="entry name" value="S-adenosyl-L-methionine-dependent methyltransferases"/>
    <property type="match status" value="1"/>
</dbReference>
<dbReference type="OrthoDB" id="10050085at2759"/>
<organism evidence="5 6">
    <name type="scientific">Dracunculus medinensis</name>
    <name type="common">Guinea worm</name>
    <dbReference type="NCBI Taxonomy" id="318479"/>
    <lineage>
        <taxon>Eukaryota</taxon>
        <taxon>Metazoa</taxon>
        <taxon>Ecdysozoa</taxon>
        <taxon>Nematoda</taxon>
        <taxon>Chromadorea</taxon>
        <taxon>Rhabditida</taxon>
        <taxon>Spirurina</taxon>
        <taxon>Dracunculoidea</taxon>
        <taxon>Dracunculidae</taxon>
        <taxon>Dracunculus</taxon>
    </lineage>
</organism>
<reference evidence="5 6" key="1">
    <citation type="submission" date="2018-11" db="EMBL/GenBank/DDBJ databases">
        <authorList>
            <consortium name="Pathogen Informatics"/>
        </authorList>
    </citation>
    <scope>NUCLEOTIDE SEQUENCE [LARGE SCALE GENOMIC DNA]</scope>
</reference>
<accession>A0A3P7SCG9</accession>
<dbReference type="Pfam" id="PF01234">
    <property type="entry name" value="NNMT_PNMT_TEMT"/>
    <property type="match status" value="1"/>
</dbReference>
<evidence type="ECO:0000256" key="1">
    <source>
        <dbReference type="ARBA" id="ARBA00007996"/>
    </source>
</evidence>
<dbReference type="EMBL" id="UYYG01000064">
    <property type="protein sequence ID" value="VDN52526.1"/>
    <property type="molecule type" value="Genomic_DNA"/>
</dbReference>
<dbReference type="Proteomes" id="UP000274756">
    <property type="component" value="Unassembled WGS sequence"/>
</dbReference>
<evidence type="ECO:0000256" key="2">
    <source>
        <dbReference type="ARBA" id="ARBA00022603"/>
    </source>
</evidence>
<keyword evidence="4" id="KW-0949">S-adenosyl-L-methionine</keyword>
<keyword evidence="2" id="KW-0489">Methyltransferase</keyword>
<evidence type="ECO:0000256" key="3">
    <source>
        <dbReference type="ARBA" id="ARBA00022679"/>
    </source>
</evidence>
<sequence>MKSFYKTAFDDDAMHIILFFLPGIIYRIPKNVETVLDLGAGPTVYVPIVFRKKAKHIYTSDFSIKNLKALRDWVCDKSNFDWNNVCQWIIDIENSFLSPKFIQNNMNVFKKNLLESIYYYKDKKYNNEINKFDVIVTIFCFEYASETLREYQCAVKNTVECIKTDGYLVRFFEKS</sequence>
<proteinExistence type="inferred from homology"/>
<dbReference type="GO" id="GO:0008170">
    <property type="term" value="F:N-methyltransferase activity"/>
    <property type="evidence" value="ECO:0007669"/>
    <property type="project" value="TreeGrafter"/>
</dbReference>
<evidence type="ECO:0000313" key="5">
    <source>
        <dbReference type="EMBL" id="VDN52526.1"/>
    </source>
</evidence>
<keyword evidence="3" id="KW-0808">Transferase</keyword>
<evidence type="ECO:0000256" key="4">
    <source>
        <dbReference type="ARBA" id="ARBA00022691"/>
    </source>
</evidence>
<dbReference type="AlphaFoldDB" id="A0A3P7SCG9"/>
<dbReference type="PANTHER" id="PTHR10867:SF17">
    <property type="entry name" value="NICOTINAMIDE N-METHYLTRANSFERASE"/>
    <property type="match status" value="1"/>
</dbReference>
<keyword evidence="6" id="KW-1185">Reference proteome</keyword>
<dbReference type="InterPro" id="IPR029063">
    <property type="entry name" value="SAM-dependent_MTases_sf"/>
</dbReference>